<dbReference type="Gene3D" id="1.10.8.1080">
    <property type="match status" value="1"/>
</dbReference>
<evidence type="ECO:0000259" key="3">
    <source>
        <dbReference type="PROSITE" id="PS51464"/>
    </source>
</evidence>
<keyword evidence="2" id="KW-0119">Carbohydrate metabolism</keyword>
<dbReference type="InterPro" id="IPR046348">
    <property type="entry name" value="SIS_dom_sf"/>
</dbReference>
<protein>
    <submittedName>
        <fullName evidence="4">N-acetylmuramic acid 6-phosphate etherase</fullName>
        <ecNumber evidence="4">4.2.1.126</ecNumber>
    </submittedName>
</protein>
<keyword evidence="5" id="KW-1185">Reference proteome</keyword>
<evidence type="ECO:0000256" key="1">
    <source>
        <dbReference type="ARBA" id="ARBA00023239"/>
    </source>
</evidence>
<dbReference type="PANTHER" id="PTHR10088">
    <property type="entry name" value="GLUCOKINASE REGULATORY PROTEIN"/>
    <property type="match status" value="1"/>
</dbReference>
<dbReference type="RefSeq" id="WP_379954944.1">
    <property type="nucleotide sequence ID" value="NZ_JAUYVI010000002.1"/>
</dbReference>
<sequence length="305" mass="31572">MAAGTETLAARYRGLDSWSDAEILDAFWEGQARAIGAIRPALPAIAAAAESLAQRLNAGGRIVYAGAGASGLLAAGDAMEIGPTFNWPDDRVFVLLAGGTDLTPGLKGDVEDHDHRGRSEAEALKLTANDAIVAVAASGTTRYTLAVMEVAAEAGALTIAIANNADTPMLQAADRAILLETGPEVISGSTRMNAGTAQKAVLNMLSSLTMIRLNRVHDGMMVDLRVQNAKLRERAIGILMHITGASKEAAAKALAACGDRIKPAALVLAGHAPAEAGRILDQHGGSLRAALLSRESTNLQRKQGS</sequence>
<evidence type="ECO:0000313" key="4">
    <source>
        <dbReference type="EMBL" id="MDQ7247541.1"/>
    </source>
</evidence>
<name>A0ABU0YKK2_9PROT</name>
<dbReference type="InterPro" id="IPR001347">
    <property type="entry name" value="SIS_dom"/>
</dbReference>
<dbReference type="InterPro" id="IPR005488">
    <property type="entry name" value="Etherase_MurQ"/>
</dbReference>
<gene>
    <name evidence="4" type="ORF">Q8A70_07675</name>
</gene>
<dbReference type="Pfam" id="PF01380">
    <property type="entry name" value="SIS"/>
    <property type="match status" value="1"/>
</dbReference>
<organism evidence="4 5">
    <name type="scientific">Dongia sedimenti</name>
    <dbReference type="NCBI Taxonomy" id="3064282"/>
    <lineage>
        <taxon>Bacteria</taxon>
        <taxon>Pseudomonadati</taxon>
        <taxon>Pseudomonadota</taxon>
        <taxon>Alphaproteobacteria</taxon>
        <taxon>Rhodospirillales</taxon>
        <taxon>Dongiaceae</taxon>
        <taxon>Dongia</taxon>
    </lineage>
</organism>
<dbReference type="SUPFAM" id="SSF53697">
    <property type="entry name" value="SIS domain"/>
    <property type="match status" value="1"/>
</dbReference>
<proteinExistence type="predicted"/>
<dbReference type="EC" id="4.2.1.126" evidence="4"/>
<dbReference type="Gene3D" id="3.40.50.10490">
    <property type="entry name" value="Glucose-6-phosphate isomerase like protein, domain 1"/>
    <property type="match status" value="1"/>
</dbReference>
<keyword evidence="1 4" id="KW-0456">Lyase</keyword>
<dbReference type="EMBL" id="JAUYVI010000002">
    <property type="protein sequence ID" value="MDQ7247541.1"/>
    <property type="molecule type" value="Genomic_DNA"/>
</dbReference>
<comment type="caution">
    <text evidence="4">The sequence shown here is derived from an EMBL/GenBank/DDBJ whole genome shotgun (WGS) entry which is preliminary data.</text>
</comment>
<dbReference type="InterPro" id="IPR040190">
    <property type="entry name" value="MURQ/GCKR"/>
</dbReference>
<dbReference type="Pfam" id="PF20741">
    <property type="entry name" value="GKRP-like_C"/>
    <property type="match status" value="1"/>
</dbReference>
<dbReference type="NCBIfam" id="NF003915">
    <property type="entry name" value="PRK05441.1"/>
    <property type="match status" value="1"/>
</dbReference>
<dbReference type="PANTHER" id="PTHR10088:SF4">
    <property type="entry name" value="GLUCOKINASE REGULATORY PROTEIN"/>
    <property type="match status" value="1"/>
</dbReference>
<evidence type="ECO:0000256" key="2">
    <source>
        <dbReference type="ARBA" id="ARBA00023277"/>
    </source>
</evidence>
<reference evidence="5" key="1">
    <citation type="submission" date="2023-08" db="EMBL/GenBank/DDBJ databases">
        <title>Rhodospirillaceae gen. nov., a novel taxon isolated from the Yangtze River Yuezi River estuary sludge.</title>
        <authorList>
            <person name="Ruan L."/>
        </authorList>
    </citation>
    <scope>NUCLEOTIDE SEQUENCE [LARGE SCALE GENOMIC DNA]</scope>
    <source>
        <strain evidence="5">R-7</strain>
    </source>
</reference>
<evidence type="ECO:0000313" key="5">
    <source>
        <dbReference type="Proteomes" id="UP001230156"/>
    </source>
</evidence>
<dbReference type="CDD" id="cd05007">
    <property type="entry name" value="SIS_Etherase"/>
    <property type="match status" value="1"/>
</dbReference>
<dbReference type="GO" id="GO:0016829">
    <property type="term" value="F:lyase activity"/>
    <property type="evidence" value="ECO:0007669"/>
    <property type="project" value="UniProtKB-KW"/>
</dbReference>
<dbReference type="Proteomes" id="UP001230156">
    <property type="component" value="Unassembled WGS sequence"/>
</dbReference>
<feature type="domain" description="SIS" evidence="3">
    <location>
        <begin position="52"/>
        <end position="215"/>
    </location>
</feature>
<dbReference type="PROSITE" id="PS51464">
    <property type="entry name" value="SIS"/>
    <property type="match status" value="1"/>
</dbReference>
<accession>A0ABU0YKK2</accession>